<name>A0AAE0E514_9ROSI</name>
<evidence type="ECO:0000313" key="3">
    <source>
        <dbReference type="EMBL" id="KAK3210740.1"/>
    </source>
</evidence>
<dbReference type="InterPro" id="IPR012337">
    <property type="entry name" value="RNaseH-like_sf"/>
</dbReference>
<reference evidence="3" key="1">
    <citation type="journal article" date="2023" name="Plant J.">
        <title>Genome sequences and population genomics provide insights into the demographic history, inbreeding, and mutation load of two 'living fossil' tree species of Dipteronia.</title>
        <authorList>
            <person name="Feng Y."/>
            <person name="Comes H.P."/>
            <person name="Chen J."/>
            <person name="Zhu S."/>
            <person name="Lu R."/>
            <person name="Zhang X."/>
            <person name="Li P."/>
            <person name="Qiu J."/>
            <person name="Olsen K.M."/>
            <person name="Qiu Y."/>
        </authorList>
    </citation>
    <scope>NUCLEOTIDE SEQUENCE</scope>
    <source>
        <strain evidence="3">NBL</strain>
    </source>
</reference>
<dbReference type="InterPro" id="IPR009500">
    <property type="entry name" value="DUF1118"/>
</dbReference>
<feature type="transmembrane region" description="Helical" evidence="1">
    <location>
        <begin position="163"/>
        <end position="189"/>
    </location>
</feature>
<dbReference type="GO" id="GO:0046983">
    <property type="term" value="F:protein dimerization activity"/>
    <property type="evidence" value="ECO:0007669"/>
    <property type="project" value="InterPro"/>
</dbReference>
<dbReference type="Proteomes" id="UP001281410">
    <property type="component" value="Unassembled WGS sequence"/>
</dbReference>
<dbReference type="PANTHER" id="PTHR23272:SF187">
    <property type="entry name" value="AC9 TRANSPOSASE-RELATED"/>
    <property type="match status" value="1"/>
</dbReference>
<dbReference type="SUPFAM" id="SSF53098">
    <property type="entry name" value="Ribonuclease H-like"/>
    <property type="match status" value="1"/>
</dbReference>
<dbReference type="Pfam" id="PF05699">
    <property type="entry name" value="Dimer_Tnp_hAT"/>
    <property type="match status" value="1"/>
</dbReference>
<comment type="caution">
    <text evidence="3">The sequence shown here is derived from an EMBL/GenBank/DDBJ whole genome shotgun (WGS) entry which is preliminary data.</text>
</comment>
<dbReference type="EMBL" id="JANJYJ010000005">
    <property type="protein sequence ID" value="KAK3210740.1"/>
    <property type="molecule type" value="Genomic_DNA"/>
</dbReference>
<sequence>MDVPTRWNSTYLMLETALIFQKTFERMADDDELYNSYFNESESGRKREGPPNMLHWDKAKKDIFAIPVSTIASESTFSTGGRILDAFRSSLTPKTVEALICTQNWLKNSSLIEERLDESYIEQTQFYERIESGTSPVALASALLPIFLATVVALVVIPNDSTGLVALQAIVAGALGVGAVILFVGSVVLDGRQEAD</sequence>
<evidence type="ECO:0000256" key="1">
    <source>
        <dbReference type="SAM" id="Phobius"/>
    </source>
</evidence>
<keyword evidence="1" id="KW-1133">Transmembrane helix</keyword>
<evidence type="ECO:0000313" key="4">
    <source>
        <dbReference type="Proteomes" id="UP001281410"/>
    </source>
</evidence>
<gene>
    <name evidence="3" type="ORF">Dsin_015446</name>
</gene>
<evidence type="ECO:0000259" key="2">
    <source>
        <dbReference type="Pfam" id="PF05699"/>
    </source>
</evidence>
<organism evidence="3 4">
    <name type="scientific">Dipteronia sinensis</name>
    <dbReference type="NCBI Taxonomy" id="43782"/>
    <lineage>
        <taxon>Eukaryota</taxon>
        <taxon>Viridiplantae</taxon>
        <taxon>Streptophyta</taxon>
        <taxon>Embryophyta</taxon>
        <taxon>Tracheophyta</taxon>
        <taxon>Spermatophyta</taxon>
        <taxon>Magnoliopsida</taxon>
        <taxon>eudicotyledons</taxon>
        <taxon>Gunneridae</taxon>
        <taxon>Pentapetalae</taxon>
        <taxon>rosids</taxon>
        <taxon>malvids</taxon>
        <taxon>Sapindales</taxon>
        <taxon>Sapindaceae</taxon>
        <taxon>Hippocastanoideae</taxon>
        <taxon>Acereae</taxon>
        <taxon>Dipteronia</taxon>
    </lineage>
</organism>
<dbReference type="AlphaFoldDB" id="A0AAE0E514"/>
<keyword evidence="1" id="KW-0812">Transmembrane</keyword>
<dbReference type="PANTHER" id="PTHR23272">
    <property type="entry name" value="BED FINGER-RELATED"/>
    <property type="match status" value="1"/>
</dbReference>
<feature type="transmembrane region" description="Helical" evidence="1">
    <location>
        <begin position="137"/>
        <end position="157"/>
    </location>
</feature>
<accession>A0AAE0E514</accession>
<dbReference type="InterPro" id="IPR008906">
    <property type="entry name" value="HATC_C_dom"/>
</dbReference>
<keyword evidence="1" id="KW-0472">Membrane</keyword>
<feature type="domain" description="HAT C-terminal dimerisation" evidence="2">
    <location>
        <begin position="60"/>
        <end position="106"/>
    </location>
</feature>
<protein>
    <recommendedName>
        <fullName evidence="2">HAT C-terminal dimerisation domain-containing protein</fullName>
    </recommendedName>
</protein>
<keyword evidence="4" id="KW-1185">Reference proteome</keyword>
<proteinExistence type="predicted"/>
<dbReference type="Pfam" id="PF06549">
    <property type="entry name" value="DUF1118"/>
    <property type="match status" value="1"/>
</dbReference>